<reference evidence="4 5" key="1">
    <citation type="journal article" date="2016" name="G3 (Bethesda)">
        <title>First Draft Assembly and Annotation of the Genome of a California Endemic Oak Quercus lobata Nee (Fagaceae).</title>
        <authorList>
            <person name="Sork V.L."/>
            <person name="Fitz-Gibbon S.T."/>
            <person name="Puiu D."/>
            <person name="Crepeau M."/>
            <person name="Gugger P.F."/>
            <person name="Sherman R."/>
            <person name="Stevens K."/>
            <person name="Langley C.H."/>
            <person name="Pellegrini M."/>
            <person name="Salzberg S.L."/>
        </authorList>
    </citation>
    <scope>NUCLEOTIDE SEQUENCE [LARGE SCALE GENOMIC DNA]</scope>
    <source>
        <strain evidence="4 5">cv. SW786</strain>
    </source>
</reference>
<comment type="similarity">
    <text evidence="1">Belongs to the aldehyde dehydrogenase family.</text>
</comment>
<dbReference type="InParanoid" id="A0A7N2MCZ1"/>
<dbReference type="Pfam" id="PF00596">
    <property type="entry name" value="Aldolase_II"/>
    <property type="match status" value="1"/>
</dbReference>
<feature type="compositionally biased region" description="Basic and acidic residues" evidence="2">
    <location>
        <begin position="1"/>
        <end position="16"/>
    </location>
</feature>
<dbReference type="AlphaFoldDB" id="A0A7N2MCZ1"/>
<dbReference type="PANTHER" id="PTHR43866">
    <property type="entry name" value="MALONATE-SEMIALDEHYDE DEHYDROGENASE"/>
    <property type="match status" value="1"/>
</dbReference>
<dbReference type="Gene3D" id="3.40.225.10">
    <property type="entry name" value="Class II aldolase/adducin N-terminal domain"/>
    <property type="match status" value="1"/>
</dbReference>
<accession>A0A7N2MCZ1</accession>
<dbReference type="InterPro" id="IPR036409">
    <property type="entry name" value="Aldolase_II/adducin_N_sf"/>
</dbReference>
<sequence length="241" mass="27371">MMEVQDHNEHDEEKKMLPPPVGTFQTREELLKHVHDFAQTQGYMVSIKDSSKDRYVTIACDIGGVYRKRLENGENMRQRKTASRLTNCPFEVVGKKDDDLWMLTIKNGEHNHEPSKDVHLELELESKAVSDTKALAVELCRHFYSLGWLSGTGGSFTLRVHHHHDAVSTPSHLIVMSPSGVQKERMVPEDMYVLSSDGIVLTTPVLKSYTHAAPKCTDCAPLFMKILSPVKKFYQPYSGRF</sequence>
<dbReference type="GO" id="GO:0005739">
    <property type="term" value="C:mitochondrion"/>
    <property type="evidence" value="ECO:0007669"/>
    <property type="project" value="TreeGrafter"/>
</dbReference>
<evidence type="ECO:0000313" key="5">
    <source>
        <dbReference type="Proteomes" id="UP000594261"/>
    </source>
</evidence>
<dbReference type="GO" id="GO:0006574">
    <property type="term" value="P:L-valine catabolic process"/>
    <property type="evidence" value="ECO:0007669"/>
    <property type="project" value="TreeGrafter"/>
</dbReference>
<evidence type="ECO:0000256" key="1">
    <source>
        <dbReference type="ARBA" id="ARBA00009986"/>
    </source>
</evidence>
<organism evidence="4 5">
    <name type="scientific">Quercus lobata</name>
    <name type="common">Valley oak</name>
    <dbReference type="NCBI Taxonomy" id="97700"/>
    <lineage>
        <taxon>Eukaryota</taxon>
        <taxon>Viridiplantae</taxon>
        <taxon>Streptophyta</taxon>
        <taxon>Embryophyta</taxon>
        <taxon>Tracheophyta</taxon>
        <taxon>Spermatophyta</taxon>
        <taxon>Magnoliopsida</taxon>
        <taxon>eudicotyledons</taxon>
        <taxon>Gunneridae</taxon>
        <taxon>Pentapetalae</taxon>
        <taxon>rosids</taxon>
        <taxon>fabids</taxon>
        <taxon>Fagales</taxon>
        <taxon>Fagaceae</taxon>
        <taxon>Quercus</taxon>
    </lineage>
</organism>
<dbReference type="InterPro" id="IPR010061">
    <property type="entry name" value="MeMal-semiAld_DH"/>
</dbReference>
<proteinExistence type="inferred from homology"/>
<dbReference type="Proteomes" id="UP000594261">
    <property type="component" value="Chromosome 8"/>
</dbReference>
<evidence type="ECO:0000256" key="2">
    <source>
        <dbReference type="SAM" id="MobiDB-lite"/>
    </source>
</evidence>
<keyword evidence="5" id="KW-1185">Reference proteome</keyword>
<feature type="domain" description="Class II aldolase/adducin N-terminal" evidence="3">
    <location>
        <begin position="137"/>
        <end position="227"/>
    </location>
</feature>
<name>A0A7N2MCZ1_QUELO</name>
<dbReference type="EMBL" id="LRBV02000008">
    <property type="status" value="NOT_ANNOTATED_CDS"/>
    <property type="molecule type" value="Genomic_DNA"/>
</dbReference>
<evidence type="ECO:0000259" key="3">
    <source>
        <dbReference type="Pfam" id="PF00596"/>
    </source>
</evidence>
<dbReference type="EnsemblPlants" id="QL08p039572:mrna">
    <property type="protein sequence ID" value="QL08p039572:mrna"/>
    <property type="gene ID" value="QL08p039572"/>
</dbReference>
<feature type="region of interest" description="Disordered" evidence="2">
    <location>
        <begin position="1"/>
        <end position="21"/>
    </location>
</feature>
<dbReference type="Gramene" id="QL08p039572:mrna">
    <property type="protein sequence ID" value="QL08p039572:mrna"/>
    <property type="gene ID" value="QL08p039572"/>
</dbReference>
<dbReference type="PANTHER" id="PTHR43866:SF3">
    <property type="entry name" value="METHYLMALONATE-SEMIALDEHYDE DEHYDROGENASE [ACYLATING], MITOCHONDRIAL"/>
    <property type="match status" value="1"/>
</dbReference>
<reference evidence="4" key="2">
    <citation type="submission" date="2021-01" db="UniProtKB">
        <authorList>
            <consortium name="EnsemblPlants"/>
        </authorList>
    </citation>
    <scope>IDENTIFICATION</scope>
</reference>
<dbReference type="GO" id="GO:0004491">
    <property type="term" value="F:methylmalonate-semialdehyde dehydrogenase (acylating, NAD) activity"/>
    <property type="evidence" value="ECO:0007669"/>
    <property type="project" value="InterPro"/>
</dbReference>
<dbReference type="InterPro" id="IPR001303">
    <property type="entry name" value="Aldolase_II/adducin_N"/>
</dbReference>
<dbReference type="SUPFAM" id="SSF53639">
    <property type="entry name" value="AraD/HMP-PK domain-like"/>
    <property type="match status" value="1"/>
</dbReference>
<protein>
    <recommendedName>
        <fullName evidence="3">Class II aldolase/adducin N-terminal domain-containing protein</fullName>
    </recommendedName>
</protein>
<dbReference type="GO" id="GO:0006210">
    <property type="term" value="P:thymine catabolic process"/>
    <property type="evidence" value="ECO:0007669"/>
    <property type="project" value="TreeGrafter"/>
</dbReference>
<evidence type="ECO:0000313" key="4">
    <source>
        <dbReference type="EnsemblPlants" id="QL08p039572:mrna"/>
    </source>
</evidence>